<evidence type="ECO:0000256" key="1">
    <source>
        <dbReference type="SAM" id="Phobius"/>
    </source>
</evidence>
<protein>
    <submittedName>
        <fullName evidence="2">Uncharacterized protein</fullName>
    </submittedName>
</protein>
<dbReference type="Proteomes" id="UP000504752">
    <property type="component" value="Chromosome"/>
</dbReference>
<name>A0A6M8AYI7_9ACTO</name>
<accession>A0A6M8AYI7</accession>
<dbReference type="AlphaFoldDB" id="A0A6M8AYI7"/>
<organism evidence="2 3">
    <name type="scientific">Actinomyces marmotae</name>
    <dbReference type="NCBI Taxonomy" id="2737173"/>
    <lineage>
        <taxon>Bacteria</taxon>
        <taxon>Bacillati</taxon>
        <taxon>Actinomycetota</taxon>
        <taxon>Actinomycetes</taxon>
        <taxon>Actinomycetales</taxon>
        <taxon>Actinomycetaceae</taxon>
        <taxon>Actinomyces</taxon>
    </lineage>
</organism>
<dbReference type="KEGG" id="amam:HPC72_00165"/>
<evidence type="ECO:0000313" key="3">
    <source>
        <dbReference type="Proteomes" id="UP000504752"/>
    </source>
</evidence>
<evidence type="ECO:0000313" key="2">
    <source>
        <dbReference type="EMBL" id="QKD78888.1"/>
    </source>
</evidence>
<sequence>MSEPSGGRAPGPPEPPAWIAELVPVADRSRAPLTTALPWIGAGALVAAAAGAWAARLSPRDLPVAPWHAALLLLAAGAVLALDRDLPADRRLPAGVVTGTRVLLVDLTVSALSLGLWIGLRLSGAPRALMTAATCAGAAVVIGNLGAWLRAGLGARARRAAAALAVVSALAVVVAGLVVGMAEGPRLPGASWWWVGALAVVADVEAALAVRRERGARRRGAAA</sequence>
<feature type="transmembrane region" description="Helical" evidence="1">
    <location>
        <begin position="103"/>
        <end position="122"/>
    </location>
</feature>
<feature type="transmembrane region" description="Helical" evidence="1">
    <location>
        <begin position="128"/>
        <end position="149"/>
    </location>
</feature>
<reference evidence="2 3" key="1">
    <citation type="submission" date="2020-05" db="EMBL/GenBank/DDBJ databases">
        <title>Actinomyces sp. zg-325.</title>
        <authorList>
            <person name="Yang C."/>
        </authorList>
    </citation>
    <scope>NUCLEOTIDE SEQUENCE [LARGE SCALE GENOMIC DNA]</scope>
    <source>
        <strain evidence="3">zg-325</strain>
    </source>
</reference>
<keyword evidence="1" id="KW-0812">Transmembrane</keyword>
<gene>
    <name evidence="2" type="ORF">HPC72_00165</name>
</gene>
<keyword evidence="1" id="KW-0472">Membrane</keyword>
<dbReference type="RefSeq" id="WP_175993958.1">
    <property type="nucleotide sequence ID" value="NZ_CP053642.1"/>
</dbReference>
<feature type="transmembrane region" description="Helical" evidence="1">
    <location>
        <begin position="64"/>
        <end position="82"/>
    </location>
</feature>
<proteinExistence type="predicted"/>
<feature type="transmembrane region" description="Helical" evidence="1">
    <location>
        <begin position="161"/>
        <end position="179"/>
    </location>
</feature>
<feature type="transmembrane region" description="Helical" evidence="1">
    <location>
        <begin position="36"/>
        <end position="58"/>
    </location>
</feature>
<keyword evidence="3" id="KW-1185">Reference proteome</keyword>
<keyword evidence="1" id="KW-1133">Transmembrane helix</keyword>
<dbReference type="EMBL" id="CP053642">
    <property type="protein sequence ID" value="QKD78888.1"/>
    <property type="molecule type" value="Genomic_DNA"/>
</dbReference>
<feature type="transmembrane region" description="Helical" evidence="1">
    <location>
        <begin position="191"/>
        <end position="210"/>
    </location>
</feature>